<dbReference type="AlphaFoldDB" id="A0A0G0PY47"/>
<evidence type="ECO:0000313" key="1">
    <source>
        <dbReference type="EMBL" id="KKR32813.1"/>
    </source>
</evidence>
<protein>
    <submittedName>
        <fullName evidence="1">Uncharacterized protein</fullName>
    </submittedName>
</protein>
<dbReference type="EMBL" id="LBXO01000022">
    <property type="protein sequence ID" value="KKR32813.1"/>
    <property type="molecule type" value="Genomic_DNA"/>
</dbReference>
<sequence>MIMSLAVSFIVFTPGVKSRTKPYFSGDAIIYNNQVIVGTTNMGVLELFKQNGGRLDRVAKIESVNAQNLKKNDFYNLDFSQESGRLFVYAVDGRNLFKYDVSNVYEPILINKIKDNSFDYFLGVKKVGSRLYTIGTNGVKLWNKDFQVVDSYKVYTRHPNNLVFDDEGRFIYNTTDKGLEIFDTRERKVVVNTPLNVKENHDRKVFYEVTDGKIYLIDDSALKELNYGGNVIKEVDHGSSLGYYIDGKAGQSHLYYSSGDKVVKFNKENLKSIISAKTKSMGSFGSWAVGLRAIGNSTNESVVVFNTSGILVLDKNLNLTSSYKAIEEDLKPFESLALGLDKTTAAANC</sequence>
<accession>A0A0G0PY47</accession>
<dbReference type="Proteomes" id="UP000034137">
    <property type="component" value="Unassembled WGS sequence"/>
</dbReference>
<name>A0A0G0PY47_9BACT</name>
<proteinExistence type="predicted"/>
<comment type="caution">
    <text evidence="1">The sequence shown here is derived from an EMBL/GenBank/DDBJ whole genome shotgun (WGS) entry which is preliminary data.</text>
</comment>
<evidence type="ECO:0000313" key="2">
    <source>
        <dbReference type="Proteomes" id="UP000034137"/>
    </source>
</evidence>
<dbReference type="SUPFAM" id="SSF69322">
    <property type="entry name" value="Tricorn protease domain 2"/>
    <property type="match status" value="1"/>
</dbReference>
<gene>
    <name evidence="1" type="ORF">UT64_C0022G0012</name>
</gene>
<organism evidence="1 2">
    <name type="scientific">Candidatus Falkowbacteria bacterium GW2011_GWF2_39_8</name>
    <dbReference type="NCBI Taxonomy" id="1618642"/>
    <lineage>
        <taxon>Bacteria</taxon>
        <taxon>Candidatus Falkowiibacteriota</taxon>
    </lineage>
</organism>
<reference evidence="1 2" key="1">
    <citation type="journal article" date="2015" name="Nature">
        <title>rRNA introns, odd ribosomes, and small enigmatic genomes across a large radiation of phyla.</title>
        <authorList>
            <person name="Brown C.T."/>
            <person name="Hug L.A."/>
            <person name="Thomas B.C."/>
            <person name="Sharon I."/>
            <person name="Castelle C.J."/>
            <person name="Singh A."/>
            <person name="Wilkins M.J."/>
            <person name="Williams K.H."/>
            <person name="Banfield J.F."/>
        </authorList>
    </citation>
    <scope>NUCLEOTIDE SEQUENCE [LARGE SCALE GENOMIC DNA]</scope>
</reference>